<dbReference type="Gene3D" id="3.40.50.410">
    <property type="entry name" value="von Willebrand factor, type A domain"/>
    <property type="match status" value="1"/>
</dbReference>
<dbReference type="InterPro" id="IPR036465">
    <property type="entry name" value="vWFA_dom_sf"/>
</dbReference>
<name>A0A3S4IIS4_SALET</name>
<accession>A0A3S4IIS4</accession>
<dbReference type="AlphaFoldDB" id="A0A3S4IIS4"/>
<gene>
    <name evidence="2" type="primary">yfbK_2</name>
    <name evidence="2" type="ORF">NCTC6754_04522</name>
</gene>
<dbReference type="Proteomes" id="UP000269208">
    <property type="component" value="Chromosome"/>
</dbReference>
<feature type="domain" description="VWFA" evidence="1">
    <location>
        <begin position="5"/>
        <end position="95"/>
    </location>
</feature>
<reference evidence="2 3" key="1">
    <citation type="submission" date="2018-12" db="EMBL/GenBank/DDBJ databases">
        <authorList>
            <consortium name="Pathogen Informatics"/>
        </authorList>
    </citation>
    <scope>NUCLEOTIDE SEQUENCE [LARGE SCALE GENOMIC DNA]</scope>
    <source>
        <strain evidence="2 3">NCTC6754</strain>
    </source>
</reference>
<evidence type="ECO:0000313" key="2">
    <source>
        <dbReference type="EMBL" id="VEB56727.1"/>
    </source>
</evidence>
<protein>
    <submittedName>
        <fullName evidence="2">YfbK_2 protein</fullName>
    </submittedName>
</protein>
<dbReference type="Pfam" id="PF13519">
    <property type="entry name" value="VWA_2"/>
    <property type="match status" value="1"/>
</dbReference>
<dbReference type="EMBL" id="LR134190">
    <property type="protein sequence ID" value="VEB56727.1"/>
    <property type="molecule type" value="Genomic_DNA"/>
</dbReference>
<organism evidence="2 3">
    <name type="scientific">Salmonella enterica I</name>
    <dbReference type="NCBI Taxonomy" id="59201"/>
    <lineage>
        <taxon>Bacteria</taxon>
        <taxon>Pseudomonadati</taxon>
        <taxon>Pseudomonadota</taxon>
        <taxon>Gammaproteobacteria</taxon>
        <taxon>Enterobacterales</taxon>
        <taxon>Enterobacteriaceae</taxon>
        <taxon>Salmonella</taxon>
    </lineage>
</organism>
<proteinExistence type="predicted"/>
<dbReference type="SUPFAM" id="SSF53300">
    <property type="entry name" value="vWA-like"/>
    <property type="match status" value="1"/>
</dbReference>
<evidence type="ECO:0000313" key="3">
    <source>
        <dbReference type="Proteomes" id="UP000269208"/>
    </source>
</evidence>
<dbReference type="InterPro" id="IPR002035">
    <property type="entry name" value="VWF_A"/>
</dbReference>
<evidence type="ECO:0000259" key="1">
    <source>
        <dbReference type="Pfam" id="PF13519"/>
    </source>
</evidence>
<sequence length="128" mass="13892">MQPAERLPLIRSALKLLVNDLRAQDNITIVTYAGGTHVALASTAGNNTTAIKAAIDNLDAYGSTGGEAGLRLAYEQAEKGFIKGGVNRILLTTDGDFNLGITDPKDIEALVKKRARERYYLIYAGRRR</sequence>